<name>A0A0C1FNN3_9SPHI</name>
<protein>
    <recommendedName>
        <fullName evidence="1">Fibronectin type-III domain-containing protein</fullName>
    </recommendedName>
</protein>
<dbReference type="SUPFAM" id="SSF49265">
    <property type="entry name" value="Fibronectin type III"/>
    <property type="match status" value="1"/>
</dbReference>
<dbReference type="Gene3D" id="2.60.40.10">
    <property type="entry name" value="Immunoglobulins"/>
    <property type="match status" value="1"/>
</dbReference>
<accession>A0A0C1FNN3</accession>
<proteinExistence type="predicted"/>
<dbReference type="SUPFAM" id="SSF51126">
    <property type="entry name" value="Pectin lyase-like"/>
    <property type="match status" value="1"/>
</dbReference>
<evidence type="ECO:0000313" key="3">
    <source>
        <dbReference type="Proteomes" id="UP000031246"/>
    </source>
</evidence>
<comment type="caution">
    <text evidence="2">The sequence shown here is derived from an EMBL/GenBank/DDBJ whole genome shotgun (WGS) entry which is preliminary data.</text>
</comment>
<dbReference type="InterPro" id="IPR011050">
    <property type="entry name" value="Pectin_lyase_fold/virulence"/>
</dbReference>
<sequence length="566" mass="59306">MKTQTWFKTLVINKSIMKKIIDQLGFKLMMLSLMALAIASCKKEDDVPAEPARIFKPSDVKITSGETSAKLTWTLPLMSTGKTLKYSVDFSTDSLFATVNYTTTTDTAGVTVTDDNLAVRTKYYARVKATATESQPESKYVRSSAFQLTGIQLFSAIRDNEIKETSAKLYFAKTAGLTSIVLTPATGAAVTVPLSNSEATVDGFKAITGLTAGTKYTAELFAGTKSKGLVTFTTLAPTVYTVKLNPGDDLAAAISNAANGAVIGLNPGTYNLSAASTFITQKTITLKSTSGEPKDTKINFKEFDIEGTGAGVTFSGIEFDGTAGASLYFINFIGSQASNGAAATFTNVTVDNCIVHGSTTSFLRGDRGTAARDFKITAITVNNSIVYDMGANGSSAYYTFHVNKMQFNTLTVSKSTFYNAGPGLVTASTTYTGDVIPTVAISNSTFNGFGGNAKYALLDASANPINFTIVNSILANTPKSGTVNAAAIRGTGAGSTLKISNSNYFNLSSALTGGIALTFGTATLASNQSINIGWTATTTDFTLPAGSVLRTAGSTGGPIGDPRWTY</sequence>
<organism evidence="2 3">
    <name type="scientific">Pedobacter kyungheensis</name>
    <dbReference type="NCBI Taxonomy" id="1069985"/>
    <lineage>
        <taxon>Bacteria</taxon>
        <taxon>Pseudomonadati</taxon>
        <taxon>Bacteroidota</taxon>
        <taxon>Sphingobacteriia</taxon>
        <taxon>Sphingobacteriales</taxon>
        <taxon>Sphingobacteriaceae</taxon>
        <taxon>Pedobacter</taxon>
    </lineage>
</organism>
<dbReference type="InterPro" id="IPR036116">
    <property type="entry name" value="FN3_sf"/>
</dbReference>
<reference evidence="2 3" key="1">
    <citation type="submission" date="2014-10" db="EMBL/GenBank/DDBJ databases">
        <title>Pedobacter Kyungheensis.</title>
        <authorList>
            <person name="Anderson B.M."/>
            <person name="Newman J.D."/>
        </authorList>
    </citation>
    <scope>NUCLEOTIDE SEQUENCE [LARGE SCALE GENOMIC DNA]</scope>
    <source>
        <strain evidence="2 3">KACC 16221</strain>
    </source>
</reference>
<dbReference type="Pfam" id="PF00041">
    <property type="entry name" value="fn3"/>
    <property type="match status" value="1"/>
</dbReference>
<dbReference type="InterPro" id="IPR003961">
    <property type="entry name" value="FN3_dom"/>
</dbReference>
<dbReference type="Gene3D" id="2.160.20.10">
    <property type="entry name" value="Single-stranded right-handed beta-helix, Pectin lyase-like"/>
    <property type="match status" value="1"/>
</dbReference>
<feature type="domain" description="Fibronectin type-III" evidence="1">
    <location>
        <begin position="56"/>
        <end position="152"/>
    </location>
</feature>
<dbReference type="InterPro" id="IPR013783">
    <property type="entry name" value="Ig-like_fold"/>
</dbReference>
<dbReference type="PROSITE" id="PS50853">
    <property type="entry name" value="FN3"/>
    <property type="match status" value="1"/>
</dbReference>
<evidence type="ECO:0000313" key="2">
    <source>
        <dbReference type="EMBL" id="KIA94552.1"/>
    </source>
</evidence>
<dbReference type="AlphaFoldDB" id="A0A0C1FNN3"/>
<keyword evidence="3" id="KW-1185">Reference proteome</keyword>
<dbReference type="Proteomes" id="UP000031246">
    <property type="component" value="Unassembled WGS sequence"/>
</dbReference>
<dbReference type="EMBL" id="JSYN01000009">
    <property type="protein sequence ID" value="KIA94552.1"/>
    <property type="molecule type" value="Genomic_DNA"/>
</dbReference>
<evidence type="ECO:0000259" key="1">
    <source>
        <dbReference type="PROSITE" id="PS50853"/>
    </source>
</evidence>
<gene>
    <name evidence="2" type="ORF">OC25_09145</name>
</gene>
<dbReference type="InterPro" id="IPR012334">
    <property type="entry name" value="Pectin_lyas_fold"/>
</dbReference>